<evidence type="ECO:0000313" key="3">
    <source>
        <dbReference type="EMBL" id="RJG09056.1"/>
    </source>
</evidence>
<sequence length="411" mass="47066">MPRLRLRDPILPPALVGWLLLDSLGRPRYWSTVWTALAGAELADSTLSARLATLEQFYQSVASQCRQDCLDRLITQLDFDLLETCLEGYFVSLCNRGAQDRTDHSTAWRAVLGFVEDCLQRLVKNNPDRSSMWLLNNRLQRLEQLYHSLNPRKKRPAEIARALPSGVIEDLYQLIDPLSARNPFRTEALRWRNFVIVLLMLHQGLRRGETLVLALDALKDQVMPKSPQSVRYWLDVIENPYEPSDPRSESPNLKNAYAVRQLPVAPVIASAIQTFVNNYRIGAAHSYLFSSQEGSPLSNRSVNAMFQVLSSHLSPAARQELFDRRKAQQIKPHDMRHTCATVRLKQFVDAGEEMDMAIQKLRVFFGWSRTSQMPQRYARAYFEDRLVTVWADSFDLHIDALRQLGGVTKNA</sequence>
<evidence type="ECO:0000259" key="2">
    <source>
        <dbReference type="PROSITE" id="PS51898"/>
    </source>
</evidence>
<protein>
    <submittedName>
        <fullName evidence="3">Site-specific integrase</fullName>
    </submittedName>
</protein>
<name>A0A418X9A2_9PSED</name>
<reference evidence="3 4" key="1">
    <citation type="submission" date="2018-09" db="EMBL/GenBank/DDBJ databases">
        <authorList>
            <person name="Zhu H."/>
        </authorList>
    </citation>
    <scope>NUCLEOTIDE SEQUENCE [LARGE SCALE GENOMIC DNA]</scope>
    <source>
        <strain evidence="3 4">K1S02-6</strain>
    </source>
</reference>
<dbReference type="InterPro" id="IPR011010">
    <property type="entry name" value="DNA_brk_join_enz"/>
</dbReference>
<dbReference type="Pfam" id="PF00589">
    <property type="entry name" value="Phage_integrase"/>
    <property type="match status" value="1"/>
</dbReference>
<dbReference type="GO" id="GO:0006310">
    <property type="term" value="P:DNA recombination"/>
    <property type="evidence" value="ECO:0007669"/>
    <property type="project" value="UniProtKB-KW"/>
</dbReference>
<dbReference type="AlphaFoldDB" id="A0A418X9A2"/>
<dbReference type="SUPFAM" id="SSF56349">
    <property type="entry name" value="DNA breaking-rejoining enzymes"/>
    <property type="match status" value="1"/>
</dbReference>
<dbReference type="GO" id="GO:0003677">
    <property type="term" value="F:DNA binding"/>
    <property type="evidence" value="ECO:0007669"/>
    <property type="project" value="InterPro"/>
</dbReference>
<dbReference type="Gene3D" id="1.10.443.10">
    <property type="entry name" value="Intergrase catalytic core"/>
    <property type="match status" value="1"/>
</dbReference>
<gene>
    <name evidence="3" type="ORF">D3879_24920</name>
</gene>
<dbReference type="EMBL" id="QYUR01000008">
    <property type="protein sequence ID" value="RJG09056.1"/>
    <property type="molecule type" value="Genomic_DNA"/>
</dbReference>
<keyword evidence="1" id="KW-0233">DNA recombination</keyword>
<evidence type="ECO:0000256" key="1">
    <source>
        <dbReference type="ARBA" id="ARBA00023172"/>
    </source>
</evidence>
<dbReference type="Proteomes" id="UP000284021">
    <property type="component" value="Unassembled WGS sequence"/>
</dbReference>
<dbReference type="InterPro" id="IPR002104">
    <property type="entry name" value="Integrase_catalytic"/>
</dbReference>
<proteinExistence type="predicted"/>
<accession>A0A418X9A2</accession>
<dbReference type="PROSITE" id="PS51898">
    <property type="entry name" value="TYR_RECOMBINASE"/>
    <property type="match status" value="1"/>
</dbReference>
<organism evidence="3 4">
    <name type="scientific">Pseudomonas cavernicola</name>
    <dbReference type="NCBI Taxonomy" id="2320866"/>
    <lineage>
        <taxon>Bacteria</taxon>
        <taxon>Pseudomonadati</taxon>
        <taxon>Pseudomonadota</taxon>
        <taxon>Gammaproteobacteria</taxon>
        <taxon>Pseudomonadales</taxon>
        <taxon>Pseudomonadaceae</taxon>
        <taxon>Pseudomonas</taxon>
    </lineage>
</organism>
<dbReference type="CDD" id="cd00397">
    <property type="entry name" value="DNA_BRE_C"/>
    <property type="match status" value="1"/>
</dbReference>
<dbReference type="GO" id="GO:0015074">
    <property type="term" value="P:DNA integration"/>
    <property type="evidence" value="ECO:0007669"/>
    <property type="project" value="InterPro"/>
</dbReference>
<evidence type="ECO:0000313" key="4">
    <source>
        <dbReference type="Proteomes" id="UP000284021"/>
    </source>
</evidence>
<comment type="caution">
    <text evidence="3">The sequence shown here is derived from an EMBL/GenBank/DDBJ whole genome shotgun (WGS) entry which is preliminary data.</text>
</comment>
<keyword evidence="4" id="KW-1185">Reference proteome</keyword>
<dbReference type="OrthoDB" id="6819422at2"/>
<dbReference type="InterPro" id="IPR013762">
    <property type="entry name" value="Integrase-like_cat_sf"/>
</dbReference>
<dbReference type="RefSeq" id="WP_119956850.1">
    <property type="nucleotide sequence ID" value="NZ_QYUR01000008.1"/>
</dbReference>
<feature type="domain" description="Tyr recombinase" evidence="2">
    <location>
        <begin position="161"/>
        <end position="391"/>
    </location>
</feature>